<dbReference type="InterPro" id="IPR035965">
    <property type="entry name" value="PAS-like_dom_sf"/>
</dbReference>
<dbReference type="AlphaFoldDB" id="A0A4U6BIT2"/>
<evidence type="ECO:0000259" key="2">
    <source>
        <dbReference type="PROSITE" id="PS50113"/>
    </source>
</evidence>
<evidence type="ECO:0000313" key="3">
    <source>
        <dbReference type="EMBL" id="TKT70056.1"/>
    </source>
</evidence>
<dbReference type="NCBIfam" id="TIGR00229">
    <property type="entry name" value="sensory_box"/>
    <property type="match status" value="1"/>
</dbReference>
<dbReference type="PROSITE" id="PS50112">
    <property type="entry name" value="PAS"/>
    <property type="match status" value="1"/>
</dbReference>
<dbReference type="STRING" id="211460.YH63_18185"/>
<dbReference type="SUPFAM" id="SSF55785">
    <property type="entry name" value="PYP-like sensor domain (PAS domain)"/>
    <property type="match status" value="1"/>
</dbReference>
<protein>
    <submittedName>
        <fullName evidence="3">PAS sensor domain-containing protein</fullName>
    </submittedName>
</protein>
<dbReference type="Gene3D" id="3.30.450.20">
    <property type="entry name" value="PAS domain"/>
    <property type="match status" value="1"/>
</dbReference>
<dbReference type="OrthoDB" id="341208at2"/>
<dbReference type="PANTHER" id="PTHR44757">
    <property type="entry name" value="DIGUANYLATE CYCLASE DGCP"/>
    <property type="match status" value="1"/>
</dbReference>
<sequence>MTAVSAGLADALLASASDAIIATDRDGLVTFWNPGAVRIFGFSSDEAMGQPLDFIIPENLRARHWAGYRNTMATGESRYGEGDLLSVPALTKSGQRISVEFTIVMLRDERGLPDGTVAVLRDVTKNFTEKLALRREVAELRRSTSST</sequence>
<evidence type="ECO:0000313" key="4">
    <source>
        <dbReference type="Proteomes" id="UP000034832"/>
    </source>
</evidence>
<evidence type="ECO:0000259" key="1">
    <source>
        <dbReference type="PROSITE" id="PS50112"/>
    </source>
</evidence>
<dbReference type="SMART" id="SM00091">
    <property type="entry name" value="PAS"/>
    <property type="match status" value="1"/>
</dbReference>
<dbReference type="InterPro" id="IPR000700">
    <property type="entry name" value="PAS-assoc_C"/>
</dbReference>
<dbReference type="InterPro" id="IPR013656">
    <property type="entry name" value="PAS_4"/>
</dbReference>
<dbReference type="InterPro" id="IPR052155">
    <property type="entry name" value="Biofilm_reg_signaling"/>
</dbReference>
<feature type="domain" description="PAS" evidence="1">
    <location>
        <begin position="12"/>
        <end position="59"/>
    </location>
</feature>
<dbReference type="PROSITE" id="PS50113">
    <property type="entry name" value="PAC"/>
    <property type="match status" value="1"/>
</dbReference>
<feature type="domain" description="PAC" evidence="2">
    <location>
        <begin position="78"/>
        <end position="135"/>
    </location>
</feature>
<organism evidence="3 4">
    <name type="scientific">Afipia massiliensis</name>
    <dbReference type="NCBI Taxonomy" id="211460"/>
    <lineage>
        <taxon>Bacteria</taxon>
        <taxon>Pseudomonadati</taxon>
        <taxon>Pseudomonadota</taxon>
        <taxon>Alphaproteobacteria</taxon>
        <taxon>Hyphomicrobiales</taxon>
        <taxon>Nitrobacteraceae</taxon>
        <taxon>Afipia</taxon>
    </lineage>
</organism>
<dbReference type="EMBL" id="LBIA02000001">
    <property type="protein sequence ID" value="TKT70056.1"/>
    <property type="molecule type" value="Genomic_DNA"/>
</dbReference>
<reference evidence="3" key="1">
    <citation type="submission" date="2019-04" db="EMBL/GenBank/DDBJ databases">
        <title>Whole genome sequencing of cave bacteria.</title>
        <authorList>
            <person name="Gan H.M."/>
            <person name="Barton H."/>
            <person name="Savka M.A."/>
        </authorList>
    </citation>
    <scope>NUCLEOTIDE SEQUENCE [LARGE SCALE GENOMIC DNA]</scope>
    <source>
        <strain evidence="3">LC387</strain>
    </source>
</reference>
<dbReference type="CDD" id="cd00130">
    <property type="entry name" value="PAS"/>
    <property type="match status" value="1"/>
</dbReference>
<name>A0A4U6BIT2_9BRAD</name>
<dbReference type="RefSeq" id="WP_046829274.1">
    <property type="nucleotide sequence ID" value="NZ_LBIA02000001.1"/>
</dbReference>
<dbReference type="InterPro" id="IPR000014">
    <property type="entry name" value="PAS"/>
</dbReference>
<dbReference type="PANTHER" id="PTHR44757:SF2">
    <property type="entry name" value="BIOFILM ARCHITECTURE MAINTENANCE PROTEIN MBAA"/>
    <property type="match status" value="1"/>
</dbReference>
<proteinExistence type="predicted"/>
<keyword evidence="4" id="KW-1185">Reference proteome</keyword>
<accession>A0A4U6BIT2</accession>
<dbReference type="Proteomes" id="UP000034832">
    <property type="component" value="Unassembled WGS sequence"/>
</dbReference>
<comment type="caution">
    <text evidence="3">The sequence shown here is derived from an EMBL/GenBank/DDBJ whole genome shotgun (WGS) entry which is preliminary data.</text>
</comment>
<gene>
    <name evidence="3" type="ORF">YH63_000675</name>
</gene>
<dbReference type="Pfam" id="PF08448">
    <property type="entry name" value="PAS_4"/>
    <property type="match status" value="1"/>
</dbReference>